<dbReference type="HOGENOM" id="CLU_1642534_0_0_11"/>
<evidence type="ECO:0000313" key="3">
    <source>
        <dbReference type="EMBL" id="EFG26505.2"/>
    </source>
</evidence>
<evidence type="ECO:0000313" key="4">
    <source>
        <dbReference type="Proteomes" id="UP000005777"/>
    </source>
</evidence>
<feature type="region of interest" description="Disordered" evidence="1">
    <location>
        <begin position="41"/>
        <end position="149"/>
    </location>
</feature>
<accession>W5II17</accession>
<sequence length="161" mass="17344">MNGLFVIIFWVLVVVAVLGYVLWRAQGDSKRTGLSSGIGSVEHIDSDDSDNQSDNQVGRLAGQPMSFAPQPGVHEWARQEREQVSTESTMESPVYLGKGSTAVSVRAVEPGTGAHDRASADKESRPDDSASSGTDGSTASADEEFSSTFDRIVRYDNLDKF</sequence>
<dbReference type="RefSeq" id="WP_040590369.1">
    <property type="nucleotide sequence ID" value="NZ_GG770225.1"/>
</dbReference>
<proteinExistence type="predicted"/>
<feature type="transmembrane region" description="Helical" evidence="2">
    <location>
        <begin position="6"/>
        <end position="23"/>
    </location>
</feature>
<keyword evidence="2" id="KW-0472">Membrane</keyword>
<feature type="compositionally biased region" description="Low complexity" evidence="1">
    <location>
        <begin position="129"/>
        <end position="140"/>
    </location>
</feature>
<keyword evidence="4" id="KW-1185">Reference proteome</keyword>
<evidence type="ECO:0000256" key="2">
    <source>
        <dbReference type="SAM" id="Phobius"/>
    </source>
</evidence>
<feature type="compositionally biased region" description="Basic and acidic residues" evidence="1">
    <location>
        <begin position="114"/>
        <end position="128"/>
    </location>
</feature>
<keyword evidence="2" id="KW-1133">Transmembrane helix</keyword>
<reference evidence="3 4" key="1">
    <citation type="submission" date="2012-01" db="EMBL/GenBank/DDBJ databases">
        <title>The Genome Sequence of Scardovia inopinata F0304.</title>
        <authorList>
            <consortium name="The Broad Institute Genome Sequencing Platform"/>
            <person name="Ward D."/>
            <person name="Earl A."/>
            <person name="Feldgarden M."/>
            <person name="Gevers D."/>
            <person name="Young S."/>
            <person name="Zeng Q."/>
            <person name="Koehrsen M."/>
            <person name="Alvarado L."/>
            <person name="Berlin A.M."/>
            <person name="Borenstein D."/>
            <person name="Chapman S.B."/>
            <person name="Chen Z."/>
            <person name="Engels R."/>
            <person name="Freedman E."/>
            <person name="Gellesch M."/>
            <person name="Goldberg J."/>
            <person name="Griggs A."/>
            <person name="Gujja S."/>
            <person name="Heilman E.R."/>
            <person name="Heiman D.I."/>
            <person name="Hepburn T.A."/>
            <person name="Howarth C."/>
            <person name="Jen D."/>
            <person name="Larson L."/>
            <person name="Mehta T."/>
            <person name="Park D."/>
            <person name="Pearson M."/>
            <person name="Richards J."/>
            <person name="Roberts A."/>
            <person name="Saif S."/>
            <person name="Shea T.D."/>
            <person name="Shenoy N."/>
            <person name="Sisk P."/>
            <person name="Stolte C."/>
            <person name="Sykes S.N."/>
            <person name="Walk T."/>
            <person name="White J."/>
            <person name="Yandava C."/>
            <person name="Izard J."/>
            <person name="Baranova O.V."/>
            <person name="Blanton J.M."/>
            <person name="Tanner A.C."/>
            <person name="Dewhirst F."/>
            <person name="Haas B."/>
            <person name="Nusbaum C."/>
            <person name="Birren B."/>
        </authorList>
    </citation>
    <scope>NUCLEOTIDE SEQUENCE [LARGE SCALE GENOMIC DNA]</scope>
    <source>
        <strain evidence="3 4">F0304</strain>
    </source>
</reference>
<gene>
    <name evidence="3" type="ORF">HMPREF9020_00124</name>
</gene>
<keyword evidence="2" id="KW-0812">Transmembrane</keyword>
<feature type="compositionally biased region" description="Basic and acidic residues" evidence="1">
    <location>
        <begin position="75"/>
        <end position="84"/>
    </location>
</feature>
<protein>
    <submittedName>
        <fullName evidence="3">Uncharacterized protein</fullName>
    </submittedName>
</protein>
<dbReference type="eggNOG" id="ENOG5031YPB">
    <property type="taxonomic scope" value="Bacteria"/>
</dbReference>
<organism evidence="3 4">
    <name type="scientific">Scardovia inopinata F0304</name>
    <dbReference type="NCBI Taxonomy" id="641146"/>
    <lineage>
        <taxon>Bacteria</taxon>
        <taxon>Bacillati</taxon>
        <taxon>Actinomycetota</taxon>
        <taxon>Actinomycetes</taxon>
        <taxon>Bifidobacteriales</taxon>
        <taxon>Bifidobacteriaceae</taxon>
        <taxon>Scardovia</taxon>
    </lineage>
</organism>
<dbReference type="EMBL" id="ADCX01000002">
    <property type="protein sequence ID" value="EFG26505.2"/>
    <property type="molecule type" value="Genomic_DNA"/>
</dbReference>
<dbReference type="Proteomes" id="UP000005777">
    <property type="component" value="Unassembled WGS sequence"/>
</dbReference>
<comment type="caution">
    <text evidence="3">The sequence shown here is derived from an EMBL/GenBank/DDBJ whole genome shotgun (WGS) entry which is preliminary data.</text>
</comment>
<name>W5II17_SCAIO</name>
<evidence type="ECO:0000256" key="1">
    <source>
        <dbReference type="SAM" id="MobiDB-lite"/>
    </source>
</evidence>
<dbReference type="AlphaFoldDB" id="W5II17"/>